<evidence type="ECO:0000313" key="1">
    <source>
        <dbReference type="EMBL" id="MEX0427627.1"/>
    </source>
</evidence>
<gene>
    <name evidence="1" type="ORF">AB3X52_08355</name>
</gene>
<evidence type="ECO:0000313" key="2">
    <source>
        <dbReference type="Proteomes" id="UP001556631"/>
    </source>
</evidence>
<dbReference type="EMBL" id="JBFPJR010000011">
    <property type="protein sequence ID" value="MEX0427627.1"/>
    <property type="molecule type" value="Genomic_DNA"/>
</dbReference>
<dbReference type="RefSeq" id="WP_367993193.1">
    <property type="nucleotide sequence ID" value="NZ_JBFPJR010000011.1"/>
</dbReference>
<proteinExistence type="predicted"/>
<reference evidence="1 2" key="1">
    <citation type="submission" date="2024-07" db="EMBL/GenBank/DDBJ databases">
        <authorList>
            <person name="Lee S."/>
            <person name="Kang M."/>
        </authorList>
    </citation>
    <scope>NUCLEOTIDE SEQUENCE [LARGE SCALE GENOMIC DNA]</scope>
    <source>
        <strain evidence="1 2">DS6</strain>
    </source>
</reference>
<protein>
    <recommendedName>
        <fullName evidence="3">CopG family transcriptional regulator</fullName>
    </recommendedName>
</protein>
<keyword evidence="2" id="KW-1185">Reference proteome</keyword>
<dbReference type="Proteomes" id="UP001556631">
    <property type="component" value="Unassembled WGS sequence"/>
</dbReference>
<sequence length="74" mass="8095">MSAKVRKTLTLDPDVVETFGDDTSALSATVNTVLRDEMERRSRRAALAALVASLDAEYGEPDPVEVDRFKRALG</sequence>
<name>A0ABV3SXF6_9ACTN</name>
<accession>A0ABV3SXF6</accession>
<evidence type="ECO:0008006" key="3">
    <source>
        <dbReference type="Google" id="ProtNLM"/>
    </source>
</evidence>
<organism evidence="1 2">
    <name type="scientific">Nocardioides eburneus</name>
    <dbReference type="NCBI Taxonomy" id="3231482"/>
    <lineage>
        <taxon>Bacteria</taxon>
        <taxon>Bacillati</taxon>
        <taxon>Actinomycetota</taxon>
        <taxon>Actinomycetes</taxon>
        <taxon>Propionibacteriales</taxon>
        <taxon>Nocardioidaceae</taxon>
        <taxon>Nocardioides</taxon>
    </lineage>
</organism>
<comment type="caution">
    <text evidence="1">The sequence shown here is derived from an EMBL/GenBank/DDBJ whole genome shotgun (WGS) entry which is preliminary data.</text>
</comment>